<gene>
    <name evidence="7" type="ORF">EB796_006643</name>
    <name evidence="6" type="ORF">EB796_007003</name>
</gene>
<dbReference type="EMBL" id="VXIV02001021">
    <property type="protein sequence ID" value="KAF6034686.1"/>
    <property type="molecule type" value="Genomic_DNA"/>
</dbReference>
<proteinExistence type="predicted"/>
<dbReference type="GO" id="GO:0022857">
    <property type="term" value="F:transmembrane transporter activity"/>
    <property type="evidence" value="ECO:0007669"/>
    <property type="project" value="InterPro"/>
</dbReference>
<dbReference type="InterPro" id="IPR036259">
    <property type="entry name" value="MFS_trans_sf"/>
</dbReference>
<reference evidence="7 8" key="1">
    <citation type="submission" date="2019-09" db="EMBL/GenBank/DDBJ databases">
        <authorList>
            <person name="Raiko M."/>
            <person name="Komissarov A."/>
            <person name="Rhodes A."/>
            <person name="Kliver S."/>
            <person name="Lim-Fong G."/>
            <person name="Kwan J."/>
            <person name="O'Brien S.J."/>
            <person name="Lopez J.V."/>
        </authorList>
    </citation>
    <scope>NUCLEOTIDE SEQUENCE [LARGE SCALE GENOMIC DNA]</scope>
    <source>
        <strain evidence="7">Kwan_BN1</strain>
    </source>
</reference>
<feature type="transmembrane region" description="Helical" evidence="5">
    <location>
        <begin position="176"/>
        <end position="195"/>
    </location>
</feature>
<keyword evidence="2 5" id="KW-0812">Transmembrane</keyword>
<dbReference type="Pfam" id="PF00083">
    <property type="entry name" value="Sugar_tr"/>
    <property type="match status" value="1"/>
</dbReference>
<dbReference type="PANTHER" id="PTHR24064">
    <property type="entry name" value="SOLUTE CARRIER FAMILY 22 MEMBER"/>
    <property type="match status" value="1"/>
</dbReference>
<dbReference type="AlphaFoldDB" id="A0A7J7K9Z4"/>
<evidence type="ECO:0000256" key="5">
    <source>
        <dbReference type="SAM" id="Phobius"/>
    </source>
</evidence>
<dbReference type="Gene3D" id="1.20.1250.20">
    <property type="entry name" value="MFS general substrate transporter like domains"/>
    <property type="match status" value="1"/>
</dbReference>
<comment type="caution">
    <text evidence="7">The sequence shown here is derived from an EMBL/GenBank/DDBJ whole genome shotgun (WGS) entry which is preliminary data.</text>
</comment>
<feature type="transmembrane region" description="Helical" evidence="5">
    <location>
        <begin position="39"/>
        <end position="58"/>
    </location>
</feature>
<sequence>MELIGPKYRLVAGIVIQCFFAIGYVALTAIAFVAREWRWIEIVMSVPSFIFLIYYWFIPESARWLISRGRVEEAEAIVQNAAKVNKVELPKNVLQSLENTSTTSESLIGVIKARTLRNRALIIFLNWCVVSMGYYGLSLNSGSLGGDIYINFMLGGLVEFPAYAMCALCNKLGRKWMHVFGMMVGGLACLGTVFVDLYVKGGRRYPCAIYIAK</sequence>
<keyword evidence="4 5" id="KW-0472">Membrane</keyword>
<organism evidence="7 8">
    <name type="scientific">Bugula neritina</name>
    <name type="common">Brown bryozoan</name>
    <name type="synonym">Sertularia neritina</name>
    <dbReference type="NCBI Taxonomy" id="10212"/>
    <lineage>
        <taxon>Eukaryota</taxon>
        <taxon>Metazoa</taxon>
        <taxon>Spiralia</taxon>
        <taxon>Lophotrochozoa</taxon>
        <taxon>Bryozoa</taxon>
        <taxon>Gymnolaemata</taxon>
        <taxon>Cheilostomatida</taxon>
        <taxon>Flustrina</taxon>
        <taxon>Buguloidea</taxon>
        <taxon>Bugulidae</taxon>
        <taxon>Bugula</taxon>
    </lineage>
</organism>
<protein>
    <submittedName>
        <fullName evidence="7">Uncharacterized protein</fullName>
    </submittedName>
</protein>
<evidence type="ECO:0000256" key="1">
    <source>
        <dbReference type="ARBA" id="ARBA00004141"/>
    </source>
</evidence>
<dbReference type="InterPro" id="IPR005828">
    <property type="entry name" value="MFS_sugar_transport-like"/>
</dbReference>
<evidence type="ECO:0000313" key="8">
    <source>
        <dbReference type="Proteomes" id="UP000593567"/>
    </source>
</evidence>
<accession>A0A7J7K9Z4</accession>
<evidence type="ECO:0000313" key="6">
    <source>
        <dbReference type="EMBL" id="KAF6034686.1"/>
    </source>
</evidence>
<evidence type="ECO:0000256" key="2">
    <source>
        <dbReference type="ARBA" id="ARBA00022692"/>
    </source>
</evidence>
<comment type="subcellular location">
    <subcellularLocation>
        <location evidence="1">Membrane</location>
        <topology evidence="1">Multi-pass membrane protein</topology>
    </subcellularLocation>
</comment>
<reference evidence="7 8" key="2">
    <citation type="submission" date="2020-06" db="EMBL/GenBank/DDBJ databases">
        <title>Draft genome of Bugula neritina, a colonial animal packing powerful symbionts and potential medicines.</title>
        <authorList>
            <person name="Rayko M."/>
        </authorList>
    </citation>
    <scope>NUCLEOTIDE SEQUENCE [LARGE SCALE GENOMIC DNA]</scope>
    <source>
        <strain evidence="7">Kwan_BN1</strain>
    </source>
</reference>
<feature type="transmembrane region" description="Helical" evidence="5">
    <location>
        <begin position="149"/>
        <end position="169"/>
    </location>
</feature>
<dbReference type="GO" id="GO:0016020">
    <property type="term" value="C:membrane"/>
    <property type="evidence" value="ECO:0007669"/>
    <property type="project" value="UniProtKB-SubCell"/>
</dbReference>
<keyword evidence="8" id="KW-1185">Reference proteome</keyword>
<dbReference type="EMBL" id="VXIV02000946">
    <property type="protein sequence ID" value="KAF6035047.1"/>
    <property type="molecule type" value="Genomic_DNA"/>
</dbReference>
<dbReference type="OrthoDB" id="10021984at2759"/>
<feature type="transmembrane region" description="Helical" evidence="5">
    <location>
        <begin position="120"/>
        <end position="137"/>
    </location>
</feature>
<feature type="transmembrane region" description="Helical" evidence="5">
    <location>
        <begin position="12"/>
        <end position="33"/>
    </location>
</feature>
<keyword evidence="3 5" id="KW-1133">Transmembrane helix</keyword>
<name>A0A7J7K9Z4_BUGNE</name>
<evidence type="ECO:0000313" key="7">
    <source>
        <dbReference type="EMBL" id="KAF6035047.1"/>
    </source>
</evidence>
<dbReference type="SUPFAM" id="SSF103473">
    <property type="entry name" value="MFS general substrate transporter"/>
    <property type="match status" value="1"/>
</dbReference>
<dbReference type="Proteomes" id="UP000593567">
    <property type="component" value="Unassembled WGS sequence"/>
</dbReference>
<evidence type="ECO:0000256" key="3">
    <source>
        <dbReference type="ARBA" id="ARBA00022989"/>
    </source>
</evidence>
<evidence type="ECO:0000256" key="4">
    <source>
        <dbReference type="ARBA" id="ARBA00023136"/>
    </source>
</evidence>